<dbReference type="HOGENOM" id="CLU_1177700_0_0_1"/>
<feature type="region of interest" description="Disordered" evidence="1">
    <location>
        <begin position="132"/>
        <end position="151"/>
    </location>
</feature>
<accession>F6UNE1</accession>
<reference evidence="2" key="4">
    <citation type="submission" date="2025-09" db="UniProtKB">
        <authorList>
            <consortium name="Ensembl"/>
        </authorList>
    </citation>
    <scope>IDENTIFICATION</scope>
</reference>
<reference evidence="2" key="2">
    <citation type="journal article" date="2008" name="Genome Biol.">
        <title>Improved genome assembly and evidence-based global gene model set for the chordate Ciona intestinalis: new insight into intron and operon populations.</title>
        <authorList>
            <person name="Satou Y."/>
            <person name="Mineta K."/>
            <person name="Ogasawara M."/>
            <person name="Sasakura Y."/>
            <person name="Shoguchi E."/>
            <person name="Ueno K."/>
            <person name="Yamada L."/>
            <person name="Matsumoto J."/>
            <person name="Wasserscheid J."/>
            <person name="Dewar K."/>
            <person name="Wiley G.B."/>
            <person name="Macmil S.L."/>
            <person name="Roe B.A."/>
            <person name="Zeller R.W."/>
            <person name="Hastings K.E."/>
            <person name="Lemaire P."/>
            <person name="Lindquist E."/>
            <person name="Endo T."/>
            <person name="Hotta K."/>
            <person name="Inaba K."/>
        </authorList>
    </citation>
    <scope>NUCLEOTIDE SEQUENCE [LARGE SCALE GENOMIC DNA]</scope>
    <source>
        <strain evidence="2">wild type</strain>
    </source>
</reference>
<keyword evidence="3" id="KW-1185">Reference proteome</keyword>
<dbReference type="Ensembl" id="ENSCINT00000026181.1">
    <property type="protein sequence ID" value="ENSCINP00000025935.1"/>
    <property type="gene ID" value="ENSCING00000014308.1"/>
</dbReference>
<protein>
    <submittedName>
        <fullName evidence="2">Uncharacterized protein</fullName>
    </submittedName>
</protein>
<reference evidence="2" key="3">
    <citation type="submission" date="2025-08" db="UniProtKB">
        <authorList>
            <consortium name="Ensembl"/>
        </authorList>
    </citation>
    <scope>IDENTIFICATION</scope>
</reference>
<dbReference type="InParanoid" id="F6UNE1"/>
<sequence length="236" mass="26952">MSNQISPLSPIKIVCSPVVVKRIVKLAVERRACEVVGDRKYLSVPKTPTGRRHLRPKNYTPDEIMTSRKSYAKHENSYDVQSTPLLQKQTPFTPFDDITDDIRSTSPSSDRGYHSNSDQDFSVLPLKIDFNSDAESSVPKQKVEETSRRPLSRRLSLDSLMQFRHEMAVKMPSGELGVKGTSQRDWNENGRSTKSKTISNLMTWFQQRKMPETEKKHSGKTGHSCRNSTPRKKTNR</sequence>
<proteinExistence type="predicted"/>
<feature type="compositionally biased region" description="Polar residues" evidence="1">
    <location>
        <begin position="104"/>
        <end position="118"/>
    </location>
</feature>
<evidence type="ECO:0000313" key="3">
    <source>
        <dbReference type="Proteomes" id="UP000008144"/>
    </source>
</evidence>
<evidence type="ECO:0000313" key="2">
    <source>
        <dbReference type="Ensembl" id="ENSCINP00000025935.1"/>
    </source>
</evidence>
<reference evidence="3" key="1">
    <citation type="journal article" date="2002" name="Science">
        <title>The draft genome of Ciona intestinalis: insights into chordate and vertebrate origins.</title>
        <authorList>
            <person name="Dehal P."/>
            <person name="Satou Y."/>
            <person name="Campbell R.K."/>
            <person name="Chapman J."/>
            <person name="Degnan B."/>
            <person name="De Tomaso A."/>
            <person name="Davidson B."/>
            <person name="Di Gregorio A."/>
            <person name="Gelpke M."/>
            <person name="Goodstein D.M."/>
            <person name="Harafuji N."/>
            <person name="Hastings K.E."/>
            <person name="Ho I."/>
            <person name="Hotta K."/>
            <person name="Huang W."/>
            <person name="Kawashima T."/>
            <person name="Lemaire P."/>
            <person name="Martinez D."/>
            <person name="Meinertzhagen I.A."/>
            <person name="Necula S."/>
            <person name="Nonaka M."/>
            <person name="Putnam N."/>
            <person name="Rash S."/>
            <person name="Saiga H."/>
            <person name="Satake M."/>
            <person name="Terry A."/>
            <person name="Yamada L."/>
            <person name="Wang H.G."/>
            <person name="Awazu S."/>
            <person name="Azumi K."/>
            <person name="Boore J."/>
            <person name="Branno M."/>
            <person name="Chin-Bow S."/>
            <person name="DeSantis R."/>
            <person name="Doyle S."/>
            <person name="Francino P."/>
            <person name="Keys D.N."/>
            <person name="Haga S."/>
            <person name="Hayashi H."/>
            <person name="Hino K."/>
            <person name="Imai K.S."/>
            <person name="Inaba K."/>
            <person name="Kano S."/>
            <person name="Kobayashi K."/>
            <person name="Kobayashi M."/>
            <person name="Lee B.I."/>
            <person name="Makabe K.W."/>
            <person name="Manohar C."/>
            <person name="Matassi G."/>
            <person name="Medina M."/>
            <person name="Mochizuki Y."/>
            <person name="Mount S."/>
            <person name="Morishita T."/>
            <person name="Miura S."/>
            <person name="Nakayama A."/>
            <person name="Nishizaka S."/>
            <person name="Nomoto H."/>
            <person name="Ohta F."/>
            <person name="Oishi K."/>
            <person name="Rigoutsos I."/>
            <person name="Sano M."/>
            <person name="Sasaki A."/>
            <person name="Sasakura Y."/>
            <person name="Shoguchi E."/>
            <person name="Shin-i T."/>
            <person name="Spagnuolo A."/>
            <person name="Stainier D."/>
            <person name="Suzuki M.M."/>
            <person name="Tassy O."/>
            <person name="Takatori N."/>
            <person name="Tokuoka M."/>
            <person name="Yagi K."/>
            <person name="Yoshizaki F."/>
            <person name="Wada S."/>
            <person name="Zhang C."/>
            <person name="Hyatt P.D."/>
            <person name="Larimer F."/>
            <person name="Detter C."/>
            <person name="Doggett N."/>
            <person name="Glavina T."/>
            <person name="Hawkins T."/>
            <person name="Richardson P."/>
            <person name="Lucas S."/>
            <person name="Kohara Y."/>
            <person name="Levine M."/>
            <person name="Satoh N."/>
            <person name="Rokhsar D.S."/>
        </authorList>
    </citation>
    <scope>NUCLEOTIDE SEQUENCE [LARGE SCALE GENOMIC DNA]</scope>
</reference>
<feature type="compositionally biased region" description="Polar residues" evidence="1">
    <location>
        <begin position="180"/>
        <end position="206"/>
    </location>
</feature>
<feature type="region of interest" description="Disordered" evidence="1">
    <location>
        <begin position="89"/>
        <end position="118"/>
    </location>
</feature>
<evidence type="ECO:0000256" key="1">
    <source>
        <dbReference type="SAM" id="MobiDB-lite"/>
    </source>
</evidence>
<dbReference type="AlphaFoldDB" id="F6UNE1"/>
<name>F6UNE1_CIOIN</name>
<dbReference type="EMBL" id="EAAA01002824">
    <property type="status" value="NOT_ANNOTATED_CDS"/>
    <property type="molecule type" value="Genomic_DNA"/>
</dbReference>
<feature type="region of interest" description="Disordered" evidence="1">
    <location>
        <begin position="175"/>
        <end position="236"/>
    </location>
</feature>
<organism evidence="2 3">
    <name type="scientific">Ciona intestinalis</name>
    <name type="common">Transparent sea squirt</name>
    <name type="synonym">Ascidia intestinalis</name>
    <dbReference type="NCBI Taxonomy" id="7719"/>
    <lineage>
        <taxon>Eukaryota</taxon>
        <taxon>Metazoa</taxon>
        <taxon>Chordata</taxon>
        <taxon>Tunicata</taxon>
        <taxon>Ascidiacea</taxon>
        <taxon>Phlebobranchia</taxon>
        <taxon>Cionidae</taxon>
        <taxon>Ciona</taxon>
    </lineage>
</organism>
<dbReference type="Proteomes" id="UP000008144">
    <property type="component" value="Chromosome 9"/>
</dbReference>